<evidence type="ECO:0000256" key="4">
    <source>
        <dbReference type="ARBA" id="ARBA00023014"/>
    </source>
</evidence>
<organism evidence="6 7">
    <name type="scientific">Desulfolithobacter dissulfuricans</name>
    <dbReference type="NCBI Taxonomy" id="2795293"/>
    <lineage>
        <taxon>Bacteria</taxon>
        <taxon>Pseudomonadati</taxon>
        <taxon>Thermodesulfobacteriota</taxon>
        <taxon>Desulfobulbia</taxon>
        <taxon>Desulfobulbales</taxon>
        <taxon>Desulfobulbaceae</taxon>
        <taxon>Desulfolithobacter</taxon>
    </lineage>
</organism>
<keyword evidence="3" id="KW-0408">Iron</keyword>
<keyword evidence="7" id="KW-1185">Reference proteome</keyword>
<dbReference type="Pfam" id="PF13247">
    <property type="entry name" value="Fer4_11"/>
    <property type="match status" value="1"/>
</dbReference>
<name>A0A915XJF9_9BACT</name>
<feature type="domain" description="4Fe-4S ferredoxin-type" evidence="5">
    <location>
        <begin position="4"/>
        <end position="34"/>
    </location>
</feature>
<keyword evidence="4" id="KW-0411">Iron-sulfur</keyword>
<dbReference type="PROSITE" id="PS00198">
    <property type="entry name" value="4FE4S_FER_1"/>
    <property type="match status" value="1"/>
</dbReference>
<dbReference type="RefSeq" id="WP_267928535.1">
    <property type="nucleotide sequence ID" value="NZ_AP024233.1"/>
</dbReference>
<keyword evidence="2" id="KW-0479">Metal-binding</keyword>
<dbReference type="PANTHER" id="PTHR43177:SF3">
    <property type="entry name" value="PROTEIN NRFC HOMOLOG"/>
    <property type="match status" value="1"/>
</dbReference>
<sequence>MNTYMIYLNAKRCIGCHGCEVHCKINKELPVGPILCEISHVPLKSVKGVPKTEFEFRSCYHCDDPFCVPICPKNAMIKREDGIVYIDEEKCIGCMACAGACPWTIPQLNPATGKAVKCDYCKDRVDQGLKPACVTKCTTHALRFVRLQDV</sequence>
<dbReference type="InterPro" id="IPR017896">
    <property type="entry name" value="4Fe4S_Fe-S-bd"/>
</dbReference>
<reference evidence="6" key="1">
    <citation type="submission" date="2020-12" db="EMBL/GenBank/DDBJ databases">
        <title>Desulfobium dissulfuricans gen. nov., sp. nov., a novel mesophilic, sulfate-reducing bacterium isolated from a deep-sea hydrothermal vent.</title>
        <authorList>
            <person name="Hashimoto Y."/>
            <person name="Tame A."/>
            <person name="Sawayama S."/>
            <person name="Miyazaki J."/>
            <person name="Takai K."/>
            <person name="Nakagawa S."/>
        </authorList>
    </citation>
    <scope>NUCLEOTIDE SEQUENCE</scope>
    <source>
        <strain evidence="6">GF1</strain>
    </source>
</reference>
<feature type="domain" description="4Fe-4S ferredoxin-type" evidence="5">
    <location>
        <begin position="50"/>
        <end position="81"/>
    </location>
</feature>
<evidence type="ECO:0000259" key="5">
    <source>
        <dbReference type="PROSITE" id="PS51379"/>
    </source>
</evidence>
<evidence type="ECO:0000256" key="3">
    <source>
        <dbReference type="ARBA" id="ARBA00023004"/>
    </source>
</evidence>
<evidence type="ECO:0000256" key="2">
    <source>
        <dbReference type="ARBA" id="ARBA00022723"/>
    </source>
</evidence>
<feature type="domain" description="4Fe-4S ferredoxin-type" evidence="5">
    <location>
        <begin position="82"/>
        <end position="111"/>
    </location>
</feature>
<evidence type="ECO:0000313" key="7">
    <source>
        <dbReference type="Proteomes" id="UP001063350"/>
    </source>
</evidence>
<protein>
    <submittedName>
        <fullName evidence="6">4Fe-4S ferredoxin</fullName>
    </submittedName>
</protein>
<proteinExistence type="predicted"/>
<dbReference type="KEGG" id="ddu:GF1_10130"/>
<dbReference type="PANTHER" id="PTHR43177">
    <property type="entry name" value="PROTEIN NRFC"/>
    <property type="match status" value="1"/>
</dbReference>
<accession>A0A915XJF9</accession>
<dbReference type="Proteomes" id="UP001063350">
    <property type="component" value="Chromosome"/>
</dbReference>
<evidence type="ECO:0000313" key="6">
    <source>
        <dbReference type="EMBL" id="BCO08637.1"/>
    </source>
</evidence>
<dbReference type="PROSITE" id="PS51379">
    <property type="entry name" value="4FE4S_FER_2"/>
    <property type="match status" value="3"/>
</dbReference>
<evidence type="ECO:0000256" key="1">
    <source>
        <dbReference type="ARBA" id="ARBA00022485"/>
    </source>
</evidence>
<dbReference type="Gene3D" id="3.30.70.20">
    <property type="match status" value="2"/>
</dbReference>
<gene>
    <name evidence="6" type="ORF">GF1_10130</name>
</gene>
<dbReference type="EMBL" id="AP024233">
    <property type="protein sequence ID" value="BCO08637.1"/>
    <property type="molecule type" value="Genomic_DNA"/>
</dbReference>
<keyword evidence="1" id="KW-0004">4Fe-4S</keyword>
<dbReference type="InterPro" id="IPR050954">
    <property type="entry name" value="ET_IronSulfur_Cluster-Binding"/>
</dbReference>
<dbReference type="GO" id="GO:0051539">
    <property type="term" value="F:4 iron, 4 sulfur cluster binding"/>
    <property type="evidence" value="ECO:0007669"/>
    <property type="project" value="UniProtKB-KW"/>
</dbReference>
<dbReference type="AlphaFoldDB" id="A0A915XJF9"/>
<dbReference type="SUPFAM" id="SSF54862">
    <property type="entry name" value="4Fe-4S ferredoxins"/>
    <property type="match status" value="1"/>
</dbReference>
<dbReference type="GO" id="GO:0046872">
    <property type="term" value="F:metal ion binding"/>
    <property type="evidence" value="ECO:0007669"/>
    <property type="project" value="UniProtKB-KW"/>
</dbReference>
<dbReference type="InterPro" id="IPR017900">
    <property type="entry name" value="4Fe4S_Fe_S_CS"/>
</dbReference>